<keyword evidence="3" id="KW-1185">Reference proteome</keyword>
<proteinExistence type="predicted"/>
<dbReference type="PANTHER" id="PTHR37166:SF1">
    <property type="entry name" value="PROTEIN FLAG"/>
    <property type="match status" value="1"/>
</dbReference>
<dbReference type="Pfam" id="PF03646">
    <property type="entry name" value="FlaG"/>
    <property type="match status" value="1"/>
</dbReference>
<dbReference type="Gene3D" id="3.30.160.170">
    <property type="entry name" value="FlaG-like"/>
    <property type="match status" value="1"/>
</dbReference>
<gene>
    <name evidence="2" type="ORF">CLLU_17980</name>
</gene>
<dbReference type="SUPFAM" id="SSF160214">
    <property type="entry name" value="FlaG-like"/>
    <property type="match status" value="1"/>
</dbReference>
<dbReference type="EMBL" id="PVXP01000021">
    <property type="protein sequence ID" value="PRR85242.1"/>
    <property type="molecule type" value="Genomic_DNA"/>
</dbReference>
<feature type="compositionally biased region" description="Gly residues" evidence="1">
    <location>
        <begin position="1"/>
        <end position="10"/>
    </location>
</feature>
<dbReference type="InterPro" id="IPR005186">
    <property type="entry name" value="FlaG"/>
</dbReference>
<dbReference type="Proteomes" id="UP000237798">
    <property type="component" value="Unassembled WGS sequence"/>
</dbReference>
<dbReference type="RefSeq" id="WP_106009399.1">
    <property type="nucleotide sequence ID" value="NZ_PVXP01000021.1"/>
</dbReference>
<evidence type="ECO:0000256" key="1">
    <source>
        <dbReference type="SAM" id="MobiDB-lite"/>
    </source>
</evidence>
<dbReference type="OrthoDB" id="9799867at2"/>
<accession>A0A2T0BN43</accession>
<reference evidence="2 3" key="1">
    <citation type="submission" date="2018-03" db="EMBL/GenBank/DDBJ databases">
        <title>Genome sequence of Clostridium luticellarii DSM 29923.</title>
        <authorList>
            <person name="Poehlein A."/>
            <person name="Daniel R."/>
        </authorList>
    </citation>
    <scope>NUCLEOTIDE SEQUENCE [LARGE SCALE GENOMIC DNA]</scope>
    <source>
        <strain evidence="2 3">DSM 29923</strain>
    </source>
</reference>
<comment type="caution">
    <text evidence="2">The sequence shown here is derived from an EMBL/GenBank/DDBJ whole genome shotgun (WGS) entry which is preliminary data.</text>
</comment>
<evidence type="ECO:0000313" key="3">
    <source>
        <dbReference type="Proteomes" id="UP000237798"/>
    </source>
</evidence>
<sequence>MEVTGMGQGGQMPLELSTGTSGTTAGVSGNKAGIETEGPEFLKGQAAVQKTGQKNVTVKSAKDAADEANKLMAESRTHLKFEIYGKFNDIVVQVLDDNTNEVIKEVPPKKIIDMVEKFCELSGFFMDEKA</sequence>
<feature type="compositionally biased region" description="Low complexity" evidence="1">
    <location>
        <begin position="17"/>
        <end position="29"/>
    </location>
</feature>
<protein>
    <submittedName>
        <fullName evidence="2">Flagellar protein FlaG</fullName>
    </submittedName>
</protein>
<dbReference type="PANTHER" id="PTHR37166">
    <property type="entry name" value="PROTEIN FLAG"/>
    <property type="match status" value="1"/>
</dbReference>
<keyword evidence="2" id="KW-0969">Cilium</keyword>
<dbReference type="InterPro" id="IPR035924">
    <property type="entry name" value="FlaG-like_sf"/>
</dbReference>
<organism evidence="2 3">
    <name type="scientific">Clostridium luticellarii</name>
    <dbReference type="NCBI Taxonomy" id="1691940"/>
    <lineage>
        <taxon>Bacteria</taxon>
        <taxon>Bacillati</taxon>
        <taxon>Bacillota</taxon>
        <taxon>Clostridia</taxon>
        <taxon>Eubacteriales</taxon>
        <taxon>Clostridiaceae</taxon>
        <taxon>Clostridium</taxon>
    </lineage>
</organism>
<name>A0A2T0BN43_9CLOT</name>
<dbReference type="AlphaFoldDB" id="A0A2T0BN43"/>
<feature type="region of interest" description="Disordered" evidence="1">
    <location>
        <begin position="1"/>
        <end position="36"/>
    </location>
</feature>
<keyword evidence="2" id="KW-0966">Cell projection</keyword>
<evidence type="ECO:0000313" key="2">
    <source>
        <dbReference type="EMBL" id="PRR85242.1"/>
    </source>
</evidence>
<keyword evidence="2" id="KW-0282">Flagellum</keyword>